<dbReference type="SUPFAM" id="SSF81301">
    <property type="entry name" value="Nucleotidyltransferase"/>
    <property type="match status" value="1"/>
</dbReference>
<dbReference type="InterPro" id="IPR043519">
    <property type="entry name" value="NT_sf"/>
</dbReference>
<evidence type="ECO:0000313" key="1">
    <source>
        <dbReference type="EMBL" id="GAA0880860.1"/>
    </source>
</evidence>
<reference evidence="2" key="1">
    <citation type="journal article" date="2019" name="Int. J. Syst. Evol. Microbiol.">
        <title>The Global Catalogue of Microorganisms (GCM) 10K type strain sequencing project: providing services to taxonomists for standard genome sequencing and annotation.</title>
        <authorList>
            <consortium name="The Broad Institute Genomics Platform"/>
            <consortium name="The Broad Institute Genome Sequencing Center for Infectious Disease"/>
            <person name="Wu L."/>
            <person name="Ma J."/>
        </authorList>
    </citation>
    <scope>NUCLEOTIDE SEQUENCE [LARGE SCALE GENOMIC DNA]</scope>
    <source>
        <strain evidence="2">JCM 16112</strain>
    </source>
</reference>
<proteinExistence type="predicted"/>
<comment type="caution">
    <text evidence="1">The sequence shown here is derived from an EMBL/GenBank/DDBJ whole genome shotgun (WGS) entry which is preliminary data.</text>
</comment>
<dbReference type="Proteomes" id="UP001500469">
    <property type="component" value="Unassembled WGS sequence"/>
</dbReference>
<gene>
    <name evidence="1" type="ORF">GCM10009119_38300</name>
</gene>
<keyword evidence="2" id="KW-1185">Reference proteome</keyword>
<evidence type="ECO:0000313" key="2">
    <source>
        <dbReference type="Proteomes" id="UP001500469"/>
    </source>
</evidence>
<accession>A0ABP3YKB8</accession>
<evidence type="ECO:0008006" key="3">
    <source>
        <dbReference type="Google" id="ProtNLM"/>
    </source>
</evidence>
<sequence>MYQAKDTETELHQQKPIMAARFTASRVGYVGLHVTGLQTKCSDLDLLIDFSMPIGWEFFT</sequence>
<protein>
    <recommendedName>
        <fullName evidence="3">Polymerase nucleotidyl transferase domain-containing protein</fullName>
    </recommendedName>
</protein>
<dbReference type="EMBL" id="BAAAFI010000047">
    <property type="protein sequence ID" value="GAA0880860.1"/>
    <property type="molecule type" value="Genomic_DNA"/>
</dbReference>
<organism evidence="1 2">
    <name type="scientific">Algoriphagus jejuensis</name>
    <dbReference type="NCBI Taxonomy" id="419934"/>
    <lineage>
        <taxon>Bacteria</taxon>
        <taxon>Pseudomonadati</taxon>
        <taxon>Bacteroidota</taxon>
        <taxon>Cytophagia</taxon>
        <taxon>Cytophagales</taxon>
        <taxon>Cyclobacteriaceae</taxon>
        <taxon>Algoriphagus</taxon>
    </lineage>
</organism>
<name>A0ABP3YKB8_9BACT</name>